<comment type="caution">
    <text evidence="1">The sequence shown here is derived from an EMBL/GenBank/DDBJ whole genome shotgun (WGS) entry which is preliminary data.</text>
</comment>
<sequence>MAGSGSISMNEKEMAGNSTLYEFLPTPLILHSNLQRSTFTDYLGSGFKIRVSEKTPIDSVILPRCGVAVLIVQMPRISGINPNQDTIDCCSHTYSTESRDGHSKDEDVRQETLDQLTERVSSFVKGHRVSVVVVVGAVFGDEEAMVPERREVVEGRLGVIMKAALTKDHTHTLARVMGLNYHQVSVLVDSLGSLGRVARASTEEIHSKTPLSAKTAAAIVAFFNRDTVTV</sequence>
<reference evidence="1" key="1">
    <citation type="journal article" date="2021" name="Sci. Adv.">
        <title>The American lobster genome reveals insights on longevity, neural, and immune adaptations.</title>
        <authorList>
            <person name="Polinski J.M."/>
            <person name="Zimin A.V."/>
            <person name="Clark K.F."/>
            <person name="Kohn A.B."/>
            <person name="Sadowski N."/>
            <person name="Timp W."/>
            <person name="Ptitsyn A."/>
            <person name="Khanna P."/>
            <person name="Romanova D.Y."/>
            <person name="Williams P."/>
            <person name="Greenwood S.J."/>
            <person name="Moroz L.L."/>
            <person name="Walt D.R."/>
            <person name="Bodnar A.G."/>
        </authorList>
    </citation>
    <scope>NUCLEOTIDE SEQUENCE</scope>
    <source>
        <strain evidence="1">GMGI-L3</strain>
    </source>
</reference>
<dbReference type="InterPro" id="IPR010994">
    <property type="entry name" value="RuvA_2-like"/>
</dbReference>
<organism evidence="1 2">
    <name type="scientific">Homarus americanus</name>
    <name type="common">American lobster</name>
    <dbReference type="NCBI Taxonomy" id="6706"/>
    <lineage>
        <taxon>Eukaryota</taxon>
        <taxon>Metazoa</taxon>
        <taxon>Ecdysozoa</taxon>
        <taxon>Arthropoda</taxon>
        <taxon>Crustacea</taxon>
        <taxon>Multicrustacea</taxon>
        <taxon>Malacostraca</taxon>
        <taxon>Eumalacostraca</taxon>
        <taxon>Eucarida</taxon>
        <taxon>Decapoda</taxon>
        <taxon>Pleocyemata</taxon>
        <taxon>Astacidea</taxon>
        <taxon>Nephropoidea</taxon>
        <taxon>Nephropidae</taxon>
        <taxon>Homarus</taxon>
    </lineage>
</organism>
<name>A0A8J5NBP4_HOMAM</name>
<dbReference type="EMBL" id="JAHLQT010003055">
    <property type="protein sequence ID" value="KAG7176603.1"/>
    <property type="molecule type" value="Genomic_DNA"/>
</dbReference>
<protein>
    <submittedName>
        <fullName evidence="1">Uncharacterized protein</fullName>
    </submittedName>
</protein>
<dbReference type="SUPFAM" id="SSF47781">
    <property type="entry name" value="RuvA domain 2-like"/>
    <property type="match status" value="1"/>
</dbReference>
<accession>A0A8J5NBP4</accession>
<proteinExistence type="predicted"/>
<evidence type="ECO:0000313" key="1">
    <source>
        <dbReference type="EMBL" id="KAG7176603.1"/>
    </source>
</evidence>
<dbReference type="Proteomes" id="UP000747542">
    <property type="component" value="Unassembled WGS sequence"/>
</dbReference>
<gene>
    <name evidence="1" type="ORF">Hamer_G015408</name>
</gene>
<dbReference type="AlphaFoldDB" id="A0A8J5NBP4"/>
<evidence type="ECO:0000313" key="2">
    <source>
        <dbReference type="Proteomes" id="UP000747542"/>
    </source>
</evidence>
<keyword evidence="2" id="KW-1185">Reference proteome</keyword>